<feature type="transmembrane region" description="Helical" evidence="6">
    <location>
        <begin position="312"/>
        <end position="331"/>
    </location>
</feature>
<dbReference type="GO" id="GO:0016020">
    <property type="term" value="C:membrane"/>
    <property type="evidence" value="ECO:0007669"/>
    <property type="project" value="UniProtKB-SubCell"/>
</dbReference>
<evidence type="ECO:0000256" key="3">
    <source>
        <dbReference type="ARBA" id="ARBA00022692"/>
    </source>
</evidence>
<evidence type="ECO:0000313" key="7">
    <source>
        <dbReference type="EMBL" id="GMR45139.1"/>
    </source>
</evidence>
<feature type="transmembrane region" description="Helical" evidence="6">
    <location>
        <begin position="144"/>
        <end position="161"/>
    </location>
</feature>
<feature type="transmembrane region" description="Helical" evidence="6">
    <location>
        <begin position="239"/>
        <end position="261"/>
    </location>
</feature>
<feature type="transmembrane region" description="Helical" evidence="6">
    <location>
        <begin position="386"/>
        <end position="404"/>
    </location>
</feature>
<evidence type="ECO:0008006" key="9">
    <source>
        <dbReference type="Google" id="ProtNLM"/>
    </source>
</evidence>
<comment type="similarity">
    <text evidence="2">Belongs to the unc-93 family.</text>
</comment>
<dbReference type="PANTHER" id="PTHR23294">
    <property type="entry name" value="ET TRANSLATION PRODUCT-RELATED"/>
    <property type="match status" value="1"/>
</dbReference>
<dbReference type="AlphaFoldDB" id="A0AAN5CIS4"/>
<evidence type="ECO:0000256" key="4">
    <source>
        <dbReference type="ARBA" id="ARBA00022989"/>
    </source>
</evidence>
<feature type="transmembrane region" description="Helical" evidence="6">
    <location>
        <begin position="57"/>
        <end position="74"/>
    </location>
</feature>
<feature type="transmembrane region" description="Helical" evidence="6">
    <location>
        <begin position="410"/>
        <end position="428"/>
    </location>
</feature>
<dbReference type="SUPFAM" id="SSF103473">
    <property type="entry name" value="MFS general substrate transporter"/>
    <property type="match status" value="1"/>
</dbReference>
<evidence type="ECO:0000256" key="5">
    <source>
        <dbReference type="ARBA" id="ARBA00023136"/>
    </source>
</evidence>
<accession>A0AAN5CIS4</accession>
<dbReference type="PANTHER" id="PTHR23294:SF18">
    <property type="entry name" value="UNC93-LIKE PROTEIN MFSD11"/>
    <property type="match status" value="1"/>
</dbReference>
<dbReference type="Proteomes" id="UP001328107">
    <property type="component" value="Unassembled WGS sequence"/>
</dbReference>
<keyword evidence="5 6" id="KW-0472">Membrane</keyword>
<evidence type="ECO:0000256" key="6">
    <source>
        <dbReference type="SAM" id="Phobius"/>
    </source>
</evidence>
<reference evidence="8" key="1">
    <citation type="submission" date="2022-10" db="EMBL/GenBank/DDBJ databases">
        <title>Genome assembly of Pristionchus species.</title>
        <authorList>
            <person name="Yoshida K."/>
            <person name="Sommer R.J."/>
        </authorList>
    </citation>
    <scope>NUCLEOTIDE SEQUENCE [LARGE SCALE GENOMIC DNA]</scope>
    <source>
        <strain evidence="8">RS5460</strain>
    </source>
</reference>
<gene>
    <name evidence="7" type="ORF">PMAYCL1PPCAC_15334</name>
</gene>
<feature type="non-terminal residue" evidence="7">
    <location>
        <position position="452"/>
    </location>
</feature>
<feature type="transmembrane region" description="Helical" evidence="6">
    <location>
        <begin position="351"/>
        <end position="374"/>
    </location>
</feature>
<name>A0AAN5CIS4_9BILA</name>
<proteinExistence type="inferred from homology"/>
<feature type="transmembrane region" description="Helical" evidence="6">
    <location>
        <begin position="281"/>
        <end position="300"/>
    </location>
</feature>
<feature type="transmembrane region" description="Helical" evidence="6">
    <location>
        <begin position="105"/>
        <end position="123"/>
    </location>
</feature>
<evidence type="ECO:0000256" key="1">
    <source>
        <dbReference type="ARBA" id="ARBA00004141"/>
    </source>
</evidence>
<comment type="caution">
    <text evidence="7">The sequence shown here is derived from an EMBL/GenBank/DDBJ whole genome shotgun (WGS) entry which is preliminary data.</text>
</comment>
<feature type="transmembrane region" description="Helical" evidence="6">
    <location>
        <begin position="187"/>
        <end position="206"/>
    </location>
</feature>
<protein>
    <recommendedName>
        <fullName evidence="9">Membrane transporter</fullName>
    </recommendedName>
</protein>
<dbReference type="EMBL" id="BTRK01000004">
    <property type="protein sequence ID" value="GMR45139.1"/>
    <property type="molecule type" value="Genomic_DNA"/>
</dbReference>
<feature type="transmembrane region" description="Helical" evidence="6">
    <location>
        <begin position="12"/>
        <end position="37"/>
    </location>
</feature>
<dbReference type="InterPro" id="IPR010291">
    <property type="entry name" value="Ion_channel_UNC-93"/>
</dbReference>
<organism evidence="7 8">
    <name type="scientific">Pristionchus mayeri</name>
    <dbReference type="NCBI Taxonomy" id="1317129"/>
    <lineage>
        <taxon>Eukaryota</taxon>
        <taxon>Metazoa</taxon>
        <taxon>Ecdysozoa</taxon>
        <taxon>Nematoda</taxon>
        <taxon>Chromadorea</taxon>
        <taxon>Rhabditida</taxon>
        <taxon>Rhabditina</taxon>
        <taxon>Diplogasteromorpha</taxon>
        <taxon>Diplogasteroidea</taxon>
        <taxon>Neodiplogasteridae</taxon>
        <taxon>Pristionchus</taxon>
    </lineage>
</organism>
<feature type="transmembrane region" description="Helical" evidence="6">
    <location>
        <begin position="81"/>
        <end position="99"/>
    </location>
</feature>
<dbReference type="InterPro" id="IPR051617">
    <property type="entry name" value="UNC-93-like_regulator"/>
</dbReference>
<dbReference type="Pfam" id="PF05978">
    <property type="entry name" value="UNC-93"/>
    <property type="match status" value="1"/>
</dbReference>
<keyword evidence="8" id="KW-1185">Reference proteome</keyword>
<evidence type="ECO:0000313" key="8">
    <source>
        <dbReference type="Proteomes" id="UP001328107"/>
    </source>
</evidence>
<evidence type="ECO:0000256" key="2">
    <source>
        <dbReference type="ARBA" id="ARBA00009172"/>
    </source>
</evidence>
<dbReference type="InterPro" id="IPR036259">
    <property type="entry name" value="MFS_trans_sf"/>
</dbReference>
<keyword evidence="4 6" id="KW-1133">Transmembrane helix</keyword>
<sequence length="452" mass="50039">MRDDLYQHVCTIVLGLASLFRYAGYDMATFIVGSVLYSAHLRDPSSIVSHAGFYGQAVREISMCATSLMVPIFFHHLGPKNALVVGALLLCFFAASFLYTDNILYFSVNVLTGLARSLIYIGLATYQMQFSTKETLARNSARTSAIAGCSLTIGASLYLFISNEEADIADENKSDEFRYYSEEETRFMYGSSTLLLLISFVLHCFLPNRNVKNSVESQSPHVKQSAAKQAKAITMFDPAMLKLIPVLINHGIFLVFAMSIYPTSLQFASVLSKDYPQLTAYYAYTMFAGTIACGIIEVPLSKLFKDFGLRPLYFLTLALELLFFVLCLLTVPNWSTSEPTDESAWIAPSLFLVLIISFLCGLIDSMITAANTVYCSRILPGRASHTYAAARFYIGTSAALIFFASPSLSMTYHALIQIFFIILAAVGFRSTADHIDRIEADAKTEMNEQGKD</sequence>
<keyword evidence="3 6" id="KW-0812">Transmembrane</keyword>
<comment type="subcellular location">
    <subcellularLocation>
        <location evidence="1">Membrane</location>
        <topology evidence="1">Multi-pass membrane protein</topology>
    </subcellularLocation>
</comment>
<dbReference type="Gene3D" id="1.20.1250.20">
    <property type="entry name" value="MFS general substrate transporter like domains"/>
    <property type="match status" value="1"/>
</dbReference>